<comment type="caution">
    <text evidence="6">The sequence shown here is derived from an EMBL/GenBank/DDBJ whole genome shotgun (WGS) entry which is preliminary data.</text>
</comment>
<dbReference type="GO" id="GO:0005886">
    <property type="term" value="C:plasma membrane"/>
    <property type="evidence" value="ECO:0007669"/>
    <property type="project" value="TreeGrafter"/>
</dbReference>
<dbReference type="Pfam" id="PF09763">
    <property type="entry name" value="Sec3_CC"/>
    <property type="match status" value="1"/>
</dbReference>
<name>A0A1W0XAF2_HYPEX</name>
<evidence type="ECO:0000313" key="7">
    <source>
        <dbReference type="Proteomes" id="UP000192578"/>
    </source>
</evidence>
<dbReference type="InterPro" id="IPR019160">
    <property type="entry name" value="Sec3_CC"/>
</dbReference>
<dbReference type="Pfam" id="PF20654">
    <property type="entry name" value="Sec3_C-term"/>
    <property type="match status" value="1"/>
</dbReference>
<dbReference type="GO" id="GO:0006893">
    <property type="term" value="P:Golgi to plasma membrane transport"/>
    <property type="evidence" value="ECO:0007669"/>
    <property type="project" value="TreeGrafter"/>
</dbReference>
<feature type="domain" description="Exocyst complex component Sec3 PIP2-binding N-terminal" evidence="5">
    <location>
        <begin position="38"/>
        <end position="134"/>
    </location>
</feature>
<dbReference type="PANTHER" id="PTHR16092">
    <property type="entry name" value="SEC3/SYNTAXIN-RELATED"/>
    <property type="match status" value="1"/>
</dbReference>
<dbReference type="GO" id="GO:0005546">
    <property type="term" value="F:phosphatidylinositol-4,5-bisphosphate binding"/>
    <property type="evidence" value="ECO:0007669"/>
    <property type="project" value="TreeGrafter"/>
</dbReference>
<dbReference type="PANTHER" id="PTHR16092:SF14">
    <property type="entry name" value="EXOCYST COMPLEX COMPONENT 1 ISOFORM X1"/>
    <property type="match status" value="1"/>
</dbReference>
<proteinExistence type="inferred from homology"/>
<evidence type="ECO:0000256" key="4">
    <source>
        <dbReference type="ARBA" id="ARBA00023054"/>
    </source>
</evidence>
<evidence type="ECO:0000256" key="3">
    <source>
        <dbReference type="ARBA" id="ARBA00022483"/>
    </source>
</evidence>
<evidence type="ECO:0000313" key="6">
    <source>
        <dbReference type="EMBL" id="OQV24505.1"/>
    </source>
</evidence>
<keyword evidence="7" id="KW-1185">Reference proteome</keyword>
<keyword evidence="4" id="KW-0175">Coiled coil</keyword>
<evidence type="ECO:0000256" key="2">
    <source>
        <dbReference type="ARBA" id="ARBA00022448"/>
    </source>
</evidence>
<evidence type="ECO:0000259" key="5">
    <source>
        <dbReference type="SMART" id="SM01313"/>
    </source>
</evidence>
<dbReference type="InterPro" id="IPR048628">
    <property type="entry name" value="Sec3_C"/>
</dbReference>
<dbReference type="OrthoDB" id="27109at2759"/>
<dbReference type="GO" id="GO:0000145">
    <property type="term" value="C:exocyst"/>
    <property type="evidence" value="ECO:0007669"/>
    <property type="project" value="InterPro"/>
</dbReference>
<keyword evidence="3" id="KW-0268">Exocytosis</keyword>
<accession>A0A1W0XAF2</accession>
<dbReference type="EMBL" id="MTYJ01000006">
    <property type="protein sequence ID" value="OQV24505.1"/>
    <property type="molecule type" value="Genomic_DNA"/>
</dbReference>
<sequence length="890" mass="102347">MASRMADSELRTVLQQQVFNGDQERLIIPIPVMRSDDRRRRVRHICLAVRRDHGFIYVVKQDKRTFRKKPEAWSLVNLREIDGHSSQGTRAEPALEFDLIFQEKDKRFKYDWTATTVSDKNAFLVQLSKLHRRYGEQAPLKFTGLDEVLEDELARAALEVAEGKERVMAHGVPSQKSTAEKEQTLTVTQKEQEDLEHVFELSRRFDFDGEVLVQSLTQEMSQMESANVHDLMNTHNDIDNICRLIDQSLAELNKMDEKITKYHGLVGDVSSQVTMMDETGHKLKLQNRNIKKLIHDIGIVLETLEFQNSYRLILMDGNIMDPAKLPEILEAASVLSRILKASLPVGFDFHPAVIKQKRTLDNLRKTFGNRVAGNLTNVFTAYSNSQHQKREGMTLPSHRDWCQNLIMFAPAVRWMKENISDPPMYQNLLQTYTEKLGDLYRREQSEFFDKVKARVIYTSEANNSTKVNPEYWLGWEEEVRLTASDFTDYRAHLEPIKVAFHQVAKTVLDEQSFLVEFFSLSTDNELATAVSGSALNVQDSAFPTASGLSLSASAMQQRPGLMHQPSMLRTDTPLKMVLRQLFKNVDGMLGNIIASLDKGNRLTNLGLLVIILEILVEVEPVCPYLAKCYGSMVITVKKNFDGYIREQVMSIMNAKVPRKVRFGPLPFVCNFEHFARLAENFFANSQRRIELDKAYGILIRQGIFEGVNRIANHKDCKLPPEVVFLENYHRLSDILSRLKIASLEELRTDIRKGHNLYRKSYVQIMLGKPLLQVQVFFDGVDAKIQTSGVKAHEVGFRQEFSKTELRRVLALYPRAVVKKGLEQLYKKVEKQLSDEENMLQAVWRDMQQEFIEQYKNYTELIDACYPDSKITFAFAIDDILKIFEEIAASH</sequence>
<protein>
    <submittedName>
        <fullName evidence="6">Exocyst complex component 1</fullName>
    </submittedName>
</protein>
<reference evidence="7" key="1">
    <citation type="submission" date="2017-01" db="EMBL/GenBank/DDBJ databases">
        <title>Comparative genomics of anhydrobiosis in the tardigrade Hypsibius dujardini.</title>
        <authorList>
            <person name="Yoshida Y."/>
            <person name="Koutsovoulos G."/>
            <person name="Laetsch D."/>
            <person name="Stevens L."/>
            <person name="Kumar S."/>
            <person name="Horikawa D."/>
            <person name="Ishino K."/>
            <person name="Komine S."/>
            <person name="Tomita M."/>
            <person name="Blaxter M."/>
            <person name="Arakawa K."/>
        </authorList>
    </citation>
    <scope>NUCLEOTIDE SEQUENCE [LARGE SCALE GENOMIC DNA]</scope>
    <source>
        <strain evidence="7">Z151</strain>
    </source>
</reference>
<dbReference type="InterPro" id="IPR028258">
    <property type="entry name" value="Sec3-PIP2_bind"/>
</dbReference>
<dbReference type="Pfam" id="PF15277">
    <property type="entry name" value="Sec3-PIP2_bind"/>
    <property type="match status" value="1"/>
</dbReference>
<dbReference type="Gene3D" id="2.30.29.90">
    <property type="match status" value="1"/>
</dbReference>
<dbReference type="SMART" id="SM01313">
    <property type="entry name" value="Sec3-PIP2_bind"/>
    <property type="match status" value="1"/>
</dbReference>
<gene>
    <name evidence="6" type="ORF">BV898_01567</name>
</gene>
<evidence type="ECO:0000256" key="1">
    <source>
        <dbReference type="ARBA" id="ARBA00006518"/>
    </source>
</evidence>
<organism evidence="6 7">
    <name type="scientific">Hypsibius exemplaris</name>
    <name type="common">Freshwater tardigrade</name>
    <dbReference type="NCBI Taxonomy" id="2072580"/>
    <lineage>
        <taxon>Eukaryota</taxon>
        <taxon>Metazoa</taxon>
        <taxon>Ecdysozoa</taxon>
        <taxon>Tardigrada</taxon>
        <taxon>Eutardigrada</taxon>
        <taxon>Parachela</taxon>
        <taxon>Hypsibioidea</taxon>
        <taxon>Hypsibiidae</taxon>
        <taxon>Hypsibius</taxon>
    </lineage>
</organism>
<dbReference type="Proteomes" id="UP000192578">
    <property type="component" value="Unassembled WGS sequence"/>
</dbReference>
<comment type="similarity">
    <text evidence="1">Belongs to the SEC3 family.</text>
</comment>
<dbReference type="AlphaFoldDB" id="A0A1W0XAF2"/>
<keyword evidence="2" id="KW-0813">Transport</keyword>
<dbReference type="GO" id="GO:0006887">
    <property type="term" value="P:exocytosis"/>
    <property type="evidence" value="ECO:0007669"/>
    <property type="project" value="UniProtKB-KW"/>
</dbReference>